<keyword evidence="7 10" id="KW-0326">Glycosidase</keyword>
<proteinExistence type="inferred from homology"/>
<dbReference type="InterPro" id="IPR006626">
    <property type="entry name" value="PbH1"/>
</dbReference>
<dbReference type="Gene3D" id="2.160.20.10">
    <property type="entry name" value="Single-stranded right-handed beta-helix, Pectin lyase-like"/>
    <property type="match status" value="1"/>
</dbReference>
<dbReference type="InterPro" id="IPR050434">
    <property type="entry name" value="Glycosyl_hydrlase_28"/>
</dbReference>
<dbReference type="AlphaFoldDB" id="A0AA39K3J6"/>
<gene>
    <name evidence="11" type="ORF">EV420DRAFT_1700736</name>
</gene>
<evidence type="ECO:0000256" key="7">
    <source>
        <dbReference type="ARBA" id="ARBA00023295"/>
    </source>
</evidence>
<keyword evidence="4" id="KW-0677">Repeat</keyword>
<evidence type="ECO:0000256" key="10">
    <source>
        <dbReference type="RuleBase" id="RU361169"/>
    </source>
</evidence>
<dbReference type="GeneID" id="85363038"/>
<dbReference type="RefSeq" id="XP_060328062.1">
    <property type="nucleotide sequence ID" value="XM_060479490.1"/>
</dbReference>
<comment type="similarity">
    <text evidence="1 10">Belongs to the glycosyl hydrolase 28 family.</text>
</comment>
<keyword evidence="8" id="KW-0961">Cell wall biogenesis/degradation</keyword>
<evidence type="ECO:0000313" key="11">
    <source>
        <dbReference type="EMBL" id="KAK0452726.1"/>
    </source>
</evidence>
<dbReference type="InterPro" id="IPR012334">
    <property type="entry name" value="Pectin_lyas_fold"/>
</dbReference>
<evidence type="ECO:0000313" key="12">
    <source>
        <dbReference type="Proteomes" id="UP001175211"/>
    </source>
</evidence>
<comment type="caution">
    <text evidence="11">The sequence shown here is derived from an EMBL/GenBank/DDBJ whole genome shotgun (WGS) entry which is preliminary data.</text>
</comment>
<dbReference type="EC" id="3.2.1.15" evidence="2"/>
<name>A0AA39K3J6_ARMTA</name>
<keyword evidence="5 10" id="KW-0378">Hydrolase</keyword>
<protein>
    <recommendedName>
        <fullName evidence="2">endo-polygalacturonase</fullName>
        <ecNumber evidence="2">3.2.1.15</ecNumber>
    </recommendedName>
</protein>
<comment type="catalytic activity">
    <reaction evidence="9">
        <text>(1,4-alpha-D-galacturonosyl)n+m + H2O = (1,4-alpha-D-galacturonosyl)n + (1,4-alpha-D-galacturonosyl)m.</text>
        <dbReference type="EC" id="3.2.1.15"/>
    </reaction>
</comment>
<sequence>MAIGVYLASVCIPYNGYQKPYNMVTACIPIVKNQDDCITINDGSNIIFKNNKCSGGHGILISSISSGKSVTDVTISRNTVTDSMYGFRIKVKASATSVLVSGITYSGNTLSSINEYGVLIIQSYLDDEGTPGTGGPILDMNFTGSTTTIKVGDDTKHLAIDCGACSGKDRGYKYRSQSGTAKVE</sequence>
<keyword evidence="12" id="KW-1185">Reference proteome</keyword>
<dbReference type="SUPFAM" id="SSF51126">
    <property type="entry name" value="Pectin lyase-like"/>
    <property type="match status" value="1"/>
</dbReference>
<organism evidence="11 12">
    <name type="scientific">Armillaria tabescens</name>
    <name type="common">Ringless honey mushroom</name>
    <name type="synonym">Agaricus tabescens</name>
    <dbReference type="NCBI Taxonomy" id="1929756"/>
    <lineage>
        <taxon>Eukaryota</taxon>
        <taxon>Fungi</taxon>
        <taxon>Dikarya</taxon>
        <taxon>Basidiomycota</taxon>
        <taxon>Agaricomycotina</taxon>
        <taxon>Agaricomycetes</taxon>
        <taxon>Agaricomycetidae</taxon>
        <taxon>Agaricales</taxon>
        <taxon>Marasmiineae</taxon>
        <taxon>Physalacriaceae</taxon>
        <taxon>Desarmillaria</taxon>
    </lineage>
</organism>
<dbReference type="InterPro" id="IPR011050">
    <property type="entry name" value="Pectin_lyase_fold/virulence"/>
</dbReference>
<keyword evidence="6" id="KW-1015">Disulfide bond</keyword>
<keyword evidence="3" id="KW-0732">Signal</keyword>
<dbReference type="GO" id="GO:0045490">
    <property type="term" value="P:pectin catabolic process"/>
    <property type="evidence" value="ECO:0007669"/>
    <property type="project" value="TreeGrafter"/>
</dbReference>
<dbReference type="InterPro" id="IPR000743">
    <property type="entry name" value="Glyco_hydro_28"/>
</dbReference>
<keyword evidence="11" id="KW-0456">Lyase</keyword>
<dbReference type="Proteomes" id="UP001175211">
    <property type="component" value="Unassembled WGS sequence"/>
</dbReference>
<dbReference type="GO" id="GO:0071555">
    <property type="term" value="P:cell wall organization"/>
    <property type="evidence" value="ECO:0007669"/>
    <property type="project" value="UniProtKB-KW"/>
</dbReference>
<accession>A0AA39K3J6</accession>
<evidence type="ECO:0000256" key="9">
    <source>
        <dbReference type="ARBA" id="ARBA00034074"/>
    </source>
</evidence>
<evidence type="ECO:0000256" key="5">
    <source>
        <dbReference type="ARBA" id="ARBA00022801"/>
    </source>
</evidence>
<dbReference type="GO" id="GO:0004650">
    <property type="term" value="F:polygalacturonase activity"/>
    <property type="evidence" value="ECO:0007669"/>
    <property type="project" value="UniProtKB-EC"/>
</dbReference>
<dbReference type="Pfam" id="PF00295">
    <property type="entry name" value="Glyco_hydro_28"/>
    <property type="match status" value="1"/>
</dbReference>
<reference evidence="11" key="1">
    <citation type="submission" date="2023-06" db="EMBL/GenBank/DDBJ databases">
        <authorList>
            <consortium name="Lawrence Berkeley National Laboratory"/>
            <person name="Ahrendt S."/>
            <person name="Sahu N."/>
            <person name="Indic B."/>
            <person name="Wong-Bajracharya J."/>
            <person name="Merenyi Z."/>
            <person name="Ke H.-M."/>
            <person name="Monk M."/>
            <person name="Kocsube S."/>
            <person name="Drula E."/>
            <person name="Lipzen A."/>
            <person name="Balint B."/>
            <person name="Henrissat B."/>
            <person name="Andreopoulos B."/>
            <person name="Martin F.M."/>
            <person name="Harder C.B."/>
            <person name="Rigling D."/>
            <person name="Ford K.L."/>
            <person name="Foster G.D."/>
            <person name="Pangilinan J."/>
            <person name="Papanicolaou A."/>
            <person name="Barry K."/>
            <person name="LaButti K."/>
            <person name="Viragh M."/>
            <person name="Koriabine M."/>
            <person name="Yan M."/>
            <person name="Riley R."/>
            <person name="Champramary S."/>
            <person name="Plett K.L."/>
            <person name="Tsai I.J."/>
            <person name="Slot J."/>
            <person name="Sipos G."/>
            <person name="Plett J."/>
            <person name="Nagy L.G."/>
            <person name="Grigoriev I.V."/>
        </authorList>
    </citation>
    <scope>NUCLEOTIDE SEQUENCE</scope>
    <source>
        <strain evidence="11">CCBAS 213</strain>
    </source>
</reference>
<dbReference type="EMBL" id="JAUEPS010000030">
    <property type="protein sequence ID" value="KAK0452726.1"/>
    <property type="molecule type" value="Genomic_DNA"/>
</dbReference>
<dbReference type="GO" id="GO:0005576">
    <property type="term" value="C:extracellular region"/>
    <property type="evidence" value="ECO:0007669"/>
    <property type="project" value="TreeGrafter"/>
</dbReference>
<dbReference type="PANTHER" id="PTHR31884:SF13">
    <property type="entry name" value="ENDOPOLYGALACTURONASE B"/>
    <property type="match status" value="1"/>
</dbReference>
<dbReference type="SMART" id="SM00710">
    <property type="entry name" value="PbH1"/>
    <property type="match status" value="3"/>
</dbReference>
<evidence type="ECO:0000256" key="4">
    <source>
        <dbReference type="ARBA" id="ARBA00022737"/>
    </source>
</evidence>
<evidence type="ECO:0000256" key="1">
    <source>
        <dbReference type="ARBA" id="ARBA00008834"/>
    </source>
</evidence>
<dbReference type="GO" id="GO:0016829">
    <property type="term" value="F:lyase activity"/>
    <property type="evidence" value="ECO:0007669"/>
    <property type="project" value="UniProtKB-KW"/>
</dbReference>
<evidence type="ECO:0000256" key="6">
    <source>
        <dbReference type="ARBA" id="ARBA00023157"/>
    </source>
</evidence>
<dbReference type="PANTHER" id="PTHR31884">
    <property type="entry name" value="POLYGALACTURONASE"/>
    <property type="match status" value="1"/>
</dbReference>
<evidence type="ECO:0000256" key="8">
    <source>
        <dbReference type="ARBA" id="ARBA00023316"/>
    </source>
</evidence>
<evidence type="ECO:0000256" key="3">
    <source>
        <dbReference type="ARBA" id="ARBA00022729"/>
    </source>
</evidence>
<evidence type="ECO:0000256" key="2">
    <source>
        <dbReference type="ARBA" id="ARBA00012736"/>
    </source>
</evidence>